<dbReference type="GO" id="GO:0046872">
    <property type="term" value="F:metal ion binding"/>
    <property type="evidence" value="ECO:0007669"/>
    <property type="project" value="UniProtKB-KW"/>
</dbReference>
<dbReference type="EC" id="6.3.4.14" evidence="4 13"/>
<dbReference type="InterPro" id="IPR011761">
    <property type="entry name" value="ATP-grasp"/>
</dbReference>
<evidence type="ECO:0000256" key="11">
    <source>
        <dbReference type="ARBA" id="ARBA00048600"/>
    </source>
</evidence>
<dbReference type="UniPathway" id="UPA00655">
    <property type="reaction ID" value="UER00711"/>
</dbReference>
<dbReference type="GO" id="GO:0004075">
    <property type="term" value="F:biotin carboxylase activity"/>
    <property type="evidence" value="ECO:0007669"/>
    <property type="project" value="UniProtKB-EC"/>
</dbReference>
<dbReference type="InterPro" id="IPR005479">
    <property type="entry name" value="CPAse_ATP-bd"/>
</dbReference>
<dbReference type="FunFam" id="3.30.470.20:FF:000028">
    <property type="entry name" value="Methylcrotonoyl-CoA carboxylase subunit alpha, mitochondrial"/>
    <property type="match status" value="1"/>
</dbReference>
<proteinExistence type="predicted"/>
<keyword evidence="9" id="KW-0460">Magnesium</keyword>
<evidence type="ECO:0000313" key="17">
    <source>
        <dbReference type="Proteomes" id="UP000197025"/>
    </source>
</evidence>
<sequence>MFRKVLIANRGEIAVRIIRACRELGIRTVAVFSEVDRNALHVRYADEAYCIGPAPARDSYLRIDKIIDVARWAGADAIHPGYGFLAERPDFAEACEEAGIVFIGPPPRAIGAMGDKATARKMAKALGVPIVPGTDGGLSDEDLMEAARRIGFPILIKASAGGGGKGMRIVRSPEEMPDALAAARREAMAAFGDDDVYLEKLVEGARHVEVQILADQHGHVIHLGERECSIQRRHQKLIEESPSPIVDEEMRRRMGEVAVRIAQAIGYVNAGTVEFLVDKDRNFYFIEMNTRLQVEHPVTEMVTGVDIVKEQIRIARGRKLRYRQEDIRQTGWAIECRITAEDPFNGFMPSTGRIITLAEPTGPGIRVDSGVYEGCEITPYYDSLIAKVIAWGETRGEAILRMRRALEEFRIIGIQTTIPFHQAILNSTRFLAGHFDTKFVEERFSMDDETPPELEEVAAIIATLVAHRRGQAATHVARRAAREIPGWKWAGRWEQLRRGG</sequence>
<dbReference type="Proteomes" id="UP000197025">
    <property type="component" value="Unassembled WGS sequence"/>
</dbReference>
<comment type="function">
    <text evidence="1 13">This protein is a component of the acetyl coenzyme A carboxylase complex; first, biotin carboxylase catalyzes the carboxylation of the carrier protein and then the transcarboxylase transfers the carboxyl group to form malonyl-CoA.</text>
</comment>
<organism evidence="16 17">
    <name type="scientific">Thermoflexus hugenholtzii JAD2</name>
    <dbReference type="NCBI Taxonomy" id="877466"/>
    <lineage>
        <taxon>Bacteria</taxon>
        <taxon>Bacillati</taxon>
        <taxon>Chloroflexota</taxon>
        <taxon>Thermoflexia</taxon>
        <taxon>Thermoflexales</taxon>
        <taxon>Thermoflexaceae</taxon>
        <taxon>Thermoflexus</taxon>
    </lineage>
</organism>
<feature type="domain" description="Biotin carboxylation" evidence="15">
    <location>
        <begin position="1"/>
        <end position="445"/>
    </location>
</feature>
<keyword evidence="6" id="KW-0479">Metal-binding</keyword>
<dbReference type="SUPFAM" id="SSF51246">
    <property type="entry name" value="Rudiment single hybrid motif"/>
    <property type="match status" value="1"/>
</dbReference>
<dbReference type="GO" id="GO:0005524">
    <property type="term" value="F:ATP binding"/>
    <property type="evidence" value="ECO:0007669"/>
    <property type="project" value="UniProtKB-UniRule"/>
</dbReference>
<comment type="pathway">
    <text evidence="2 13">Lipid metabolism; malonyl-CoA biosynthesis; malonyl-CoA from acetyl-CoA: step 1/1.</text>
</comment>
<evidence type="ECO:0000256" key="3">
    <source>
        <dbReference type="ARBA" id="ARBA00011750"/>
    </source>
</evidence>
<evidence type="ECO:0000259" key="14">
    <source>
        <dbReference type="PROSITE" id="PS50975"/>
    </source>
</evidence>
<gene>
    <name evidence="16" type="ORF">SAMN02746019_00025830</name>
</gene>
<evidence type="ECO:0000256" key="5">
    <source>
        <dbReference type="ARBA" id="ARBA00022598"/>
    </source>
</evidence>
<dbReference type="PANTHER" id="PTHR48095:SF2">
    <property type="entry name" value="BIOTIN CARBOXYLASE, CHLOROPLASTIC"/>
    <property type="match status" value="1"/>
</dbReference>
<comment type="catalytic activity">
    <reaction evidence="11 13">
        <text>N(6)-biotinyl-L-lysyl-[protein] + hydrogencarbonate + ATP = N(6)-carboxybiotinyl-L-lysyl-[protein] + ADP + phosphate + H(+)</text>
        <dbReference type="Rhea" id="RHEA:13501"/>
        <dbReference type="Rhea" id="RHEA-COMP:10505"/>
        <dbReference type="Rhea" id="RHEA-COMP:10506"/>
        <dbReference type="ChEBI" id="CHEBI:15378"/>
        <dbReference type="ChEBI" id="CHEBI:17544"/>
        <dbReference type="ChEBI" id="CHEBI:30616"/>
        <dbReference type="ChEBI" id="CHEBI:43474"/>
        <dbReference type="ChEBI" id="CHEBI:83144"/>
        <dbReference type="ChEBI" id="CHEBI:83145"/>
        <dbReference type="ChEBI" id="CHEBI:456216"/>
        <dbReference type="EC" id="6.3.4.14"/>
    </reaction>
</comment>
<evidence type="ECO:0000259" key="15">
    <source>
        <dbReference type="PROSITE" id="PS50979"/>
    </source>
</evidence>
<keyword evidence="8 12" id="KW-0067">ATP-binding</keyword>
<dbReference type="PROSITE" id="PS50975">
    <property type="entry name" value="ATP_GRASP"/>
    <property type="match status" value="1"/>
</dbReference>
<dbReference type="FunCoup" id="A0A212QN88">
    <property type="interactions" value="425"/>
</dbReference>
<keyword evidence="13" id="KW-0276">Fatty acid metabolism</keyword>
<dbReference type="SUPFAM" id="SSF52440">
    <property type="entry name" value="PreATP-grasp domain"/>
    <property type="match status" value="1"/>
</dbReference>
<evidence type="ECO:0000256" key="13">
    <source>
        <dbReference type="RuleBase" id="RU365063"/>
    </source>
</evidence>
<keyword evidence="5 13" id="KW-0436">Ligase</keyword>
<dbReference type="InParanoid" id="A0A212QN88"/>
<dbReference type="SMART" id="SM00878">
    <property type="entry name" value="Biotin_carb_C"/>
    <property type="match status" value="1"/>
</dbReference>
<dbReference type="NCBIfam" id="TIGR00514">
    <property type="entry name" value="accC"/>
    <property type="match status" value="1"/>
</dbReference>
<protein>
    <recommendedName>
        <fullName evidence="4 13">Biotin carboxylase</fullName>
        <ecNumber evidence="4 13">6.3.4.14</ecNumber>
    </recommendedName>
    <alternativeName>
        <fullName evidence="13">Acetyl-coenzyme A carboxylase biotin carboxylase subunit A</fullName>
    </alternativeName>
</protein>
<evidence type="ECO:0000256" key="1">
    <source>
        <dbReference type="ARBA" id="ARBA00003761"/>
    </source>
</evidence>
<evidence type="ECO:0000313" key="16">
    <source>
        <dbReference type="EMBL" id="SNB60708.1"/>
    </source>
</evidence>
<accession>A0A212QN88</accession>
<keyword evidence="13" id="KW-0444">Lipid biosynthesis</keyword>
<evidence type="ECO:0000256" key="4">
    <source>
        <dbReference type="ARBA" id="ARBA00013263"/>
    </source>
</evidence>
<name>A0A212QN88_9CHLR</name>
<keyword evidence="7 12" id="KW-0547">Nucleotide-binding</keyword>
<dbReference type="InterPro" id="IPR011764">
    <property type="entry name" value="Biotin_carboxylation_dom"/>
</dbReference>
<keyword evidence="13" id="KW-0275">Fatty acid biosynthesis</keyword>
<feature type="domain" description="ATP-grasp" evidence="14">
    <location>
        <begin position="120"/>
        <end position="316"/>
    </location>
</feature>
<evidence type="ECO:0000256" key="7">
    <source>
        <dbReference type="ARBA" id="ARBA00022741"/>
    </source>
</evidence>
<dbReference type="AlphaFoldDB" id="A0A212QN88"/>
<dbReference type="RefSeq" id="WP_088570393.1">
    <property type="nucleotide sequence ID" value="NZ_FYEK01000012.1"/>
</dbReference>
<evidence type="ECO:0000256" key="9">
    <source>
        <dbReference type="ARBA" id="ARBA00022842"/>
    </source>
</evidence>
<dbReference type="InterPro" id="IPR011054">
    <property type="entry name" value="Rudment_hybrid_motif"/>
</dbReference>
<dbReference type="OrthoDB" id="9807469at2"/>
<reference evidence="17" key="1">
    <citation type="submission" date="2017-06" db="EMBL/GenBank/DDBJ databases">
        <authorList>
            <person name="Varghese N."/>
            <person name="Submissions S."/>
        </authorList>
    </citation>
    <scope>NUCLEOTIDE SEQUENCE [LARGE SCALE GENOMIC DNA]</scope>
    <source>
        <strain evidence="17">JAD2</strain>
    </source>
</reference>
<dbReference type="FunFam" id="3.40.50.20:FF:000010">
    <property type="entry name" value="Propionyl-CoA carboxylase subunit alpha"/>
    <property type="match status" value="1"/>
</dbReference>
<dbReference type="PROSITE" id="PS50979">
    <property type="entry name" value="BC"/>
    <property type="match status" value="1"/>
</dbReference>
<evidence type="ECO:0000256" key="8">
    <source>
        <dbReference type="ARBA" id="ARBA00022840"/>
    </source>
</evidence>
<evidence type="ECO:0000256" key="6">
    <source>
        <dbReference type="ARBA" id="ARBA00022723"/>
    </source>
</evidence>
<dbReference type="InterPro" id="IPR016185">
    <property type="entry name" value="PreATP-grasp_dom_sf"/>
</dbReference>
<dbReference type="Pfam" id="PF02785">
    <property type="entry name" value="Biotin_carb_C"/>
    <property type="match status" value="1"/>
</dbReference>
<keyword evidence="17" id="KW-1185">Reference proteome</keyword>
<keyword evidence="13" id="KW-0443">Lipid metabolism</keyword>
<dbReference type="InterPro" id="IPR005481">
    <property type="entry name" value="BC-like_N"/>
</dbReference>
<dbReference type="NCBIfam" id="NF006367">
    <property type="entry name" value="PRK08591.1"/>
    <property type="match status" value="1"/>
</dbReference>
<comment type="subunit">
    <text evidence="3 13">Acetyl-CoA carboxylase is a heterohexamer of biotin carboxyl carrier protein, biotin carboxylase and the two subunits of carboxyl transferase in a 2:2 complex.</text>
</comment>
<evidence type="ECO:0000256" key="12">
    <source>
        <dbReference type="PROSITE-ProRule" id="PRU00409"/>
    </source>
</evidence>
<dbReference type="InterPro" id="IPR004549">
    <property type="entry name" value="Acetyl_CoA_COase_biotin_COase"/>
</dbReference>
<dbReference type="Pfam" id="PF02786">
    <property type="entry name" value="CPSase_L_D2"/>
    <property type="match status" value="1"/>
</dbReference>
<dbReference type="InterPro" id="IPR051602">
    <property type="entry name" value="ACC_Biotin_Carboxylase"/>
</dbReference>
<dbReference type="GO" id="GO:0006633">
    <property type="term" value="P:fatty acid biosynthetic process"/>
    <property type="evidence" value="ECO:0007669"/>
    <property type="project" value="UniProtKB-KW"/>
</dbReference>
<evidence type="ECO:0000256" key="10">
    <source>
        <dbReference type="ARBA" id="ARBA00023267"/>
    </source>
</evidence>
<dbReference type="SUPFAM" id="SSF56059">
    <property type="entry name" value="Glutathione synthetase ATP-binding domain-like"/>
    <property type="match status" value="1"/>
</dbReference>
<dbReference type="PANTHER" id="PTHR48095">
    <property type="entry name" value="PYRUVATE CARBOXYLASE SUBUNIT A"/>
    <property type="match status" value="1"/>
</dbReference>
<dbReference type="PROSITE" id="PS00866">
    <property type="entry name" value="CPSASE_1"/>
    <property type="match status" value="1"/>
</dbReference>
<dbReference type="GO" id="GO:2001295">
    <property type="term" value="P:malonyl-CoA biosynthetic process"/>
    <property type="evidence" value="ECO:0007669"/>
    <property type="project" value="UniProtKB-UniPathway"/>
</dbReference>
<dbReference type="PROSITE" id="PS00867">
    <property type="entry name" value="CPSASE_2"/>
    <property type="match status" value="1"/>
</dbReference>
<evidence type="ECO:0000256" key="2">
    <source>
        <dbReference type="ARBA" id="ARBA00004956"/>
    </source>
</evidence>
<dbReference type="InterPro" id="IPR005482">
    <property type="entry name" value="Biotin_COase_C"/>
</dbReference>
<dbReference type="Pfam" id="PF00289">
    <property type="entry name" value="Biotin_carb_N"/>
    <property type="match status" value="1"/>
</dbReference>
<dbReference type="FunFam" id="3.30.1490.20:FF:000018">
    <property type="entry name" value="Biotin carboxylase"/>
    <property type="match status" value="1"/>
</dbReference>
<keyword evidence="10 13" id="KW-0092">Biotin</keyword>
<dbReference type="EMBL" id="FYEK01000012">
    <property type="protein sequence ID" value="SNB60708.1"/>
    <property type="molecule type" value="Genomic_DNA"/>
</dbReference>
<dbReference type="Gene3D" id="3.30.470.20">
    <property type="entry name" value="ATP-grasp fold, B domain"/>
    <property type="match status" value="1"/>
</dbReference>